<evidence type="ECO:0000313" key="1">
    <source>
        <dbReference type="Proteomes" id="UP000050792"/>
    </source>
</evidence>
<keyword evidence="1" id="KW-1185">Reference proteome</keyword>
<protein>
    <submittedName>
        <fullName evidence="2">Uncharacterized protein</fullName>
    </submittedName>
</protein>
<evidence type="ECO:0000313" key="2">
    <source>
        <dbReference type="WBParaSite" id="SRDH1_51070.1"/>
    </source>
</evidence>
<dbReference type="AlphaFoldDB" id="A0AA85FIF0"/>
<name>A0AA85FIF0_9TREM</name>
<proteinExistence type="predicted"/>
<organism evidence="1 2">
    <name type="scientific">Schistosoma rodhaini</name>
    <dbReference type="NCBI Taxonomy" id="6188"/>
    <lineage>
        <taxon>Eukaryota</taxon>
        <taxon>Metazoa</taxon>
        <taxon>Spiralia</taxon>
        <taxon>Lophotrochozoa</taxon>
        <taxon>Platyhelminthes</taxon>
        <taxon>Trematoda</taxon>
        <taxon>Digenea</taxon>
        <taxon>Strigeidida</taxon>
        <taxon>Schistosomatoidea</taxon>
        <taxon>Schistosomatidae</taxon>
        <taxon>Schistosoma</taxon>
    </lineage>
</organism>
<dbReference type="WBParaSite" id="SRDH1_51070.1">
    <property type="protein sequence ID" value="SRDH1_51070.1"/>
    <property type="gene ID" value="SRDH1_51070"/>
</dbReference>
<reference evidence="1" key="1">
    <citation type="submission" date="2022-06" db="EMBL/GenBank/DDBJ databases">
        <authorList>
            <person name="Berger JAMES D."/>
            <person name="Berger JAMES D."/>
        </authorList>
    </citation>
    <scope>NUCLEOTIDE SEQUENCE [LARGE SCALE GENOMIC DNA]</scope>
</reference>
<sequence>MGNEEIFLIGSNLVKFPLSLLYSVQRCKKPSGIRKTKQFNQIEMRLNFYSNGDVSTHAKISSELLNFNNKRLFIKEITILTFL</sequence>
<dbReference type="Proteomes" id="UP000050792">
    <property type="component" value="Unassembled WGS sequence"/>
</dbReference>
<accession>A0AA85FIF0</accession>
<reference evidence="2" key="2">
    <citation type="submission" date="2023-11" db="UniProtKB">
        <authorList>
            <consortium name="WormBaseParasite"/>
        </authorList>
    </citation>
    <scope>IDENTIFICATION</scope>
</reference>